<dbReference type="RefSeq" id="WP_179443692.1">
    <property type="nucleotide sequence ID" value="NZ_JACBZS010000001.1"/>
</dbReference>
<comment type="caution">
    <text evidence="2">The sequence shown here is derived from an EMBL/GenBank/DDBJ whole genome shotgun (WGS) entry which is preliminary data.</text>
</comment>
<reference evidence="2 3" key="1">
    <citation type="submission" date="2020-07" db="EMBL/GenBank/DDBJ databases">
        <title>Sequencing the genomes of 1000 actinobacteria strains.</title>
        <authorList>
            <person name="Klenk H.-P."/>
        </authorList>
    </citation>
    <scope>NUCLEOTIDE SEQUENCE [LARGE SCALE GENOMIC DNA]</scope>
    <source>
        <strain evidence="2 3">DSM 103164</strain>
    </source>
</reference>
<feature type="transmembrane region" description="Helical" evidence="1">
    <location>
        <begin position="140"/>
        <end position="165"/>
    </location>
</feature>
<accession>A0A7Z0D684</accession>
<name>A0A7Z0D684_9ACTN</name>
<dbReference type="AlphaFoldDB" id="A0A7Z0D684"/>
<proteinExistence type="predicted"/>
<keyword evidence="1" id="KW-0812">Transmembrane</keyword>
<evidence type="ECO:0000313" key="3">
    <source>
        <dbReference type="Proteomes" id="UP000527616"/>
    </source>
</evidence>
<dbReference type="Proteomes" id="UP000527616">
    <property type="component" value="Unassembled WGS sequence"/>
</dbReference>
<evidence type="ECO:0000256" key="1">
    <source>
        <dbReference type="SAM" id="Phobius"/>
    </source>
</evidence>
<evidence type="ECO:0000313" key="2">
    <source>
        <dbReference type="EMBL" id="NYI69647.1"/>
    </source>
</evidence>
<feature type="transmembrane region" description="Helical" evidence="1">
    <location>
        <begin position="109"/>
        <end position="128"/>
    </location>
</feature>
<protein>
    <submittedName>
        <fullName evidence="2">Uncharacterized protein</fullName>
    </submittedName>
</protein>
<feature type="transmembrane region" description="Helical" evidence="1">
    <location>
        <begin position="41"/>
        <end position="63"/>
    </location>
</feature>
<keyword evidence="3" id="KW-1185">Reference proteome</keyword>
<keyword evidence="1" id="KW-1133">Transmembrane helix</keyword>
<sequence length="167" mass="17045">MANELWQVLGAFGYGLLSGAVPVFAAEPFVIAARVLGSPLLAAVCVALALGNAAAKTGLLIGLRHGYRLPWLRRRSSALATRVTSGAGVVARVARWGARLSELAARPRWGGPVVALSAACGIPPLYPLTAVVAGTRLPAALFAVAAAAGLTVRFGIVGLGISLLWRG</sequence>
<dbReference type="EMBL" id="JACBZS010000001">
    <property type="protein sequence ID" value="NYI69647.1"/>
    <property type="molecule type" value="Genomic_DNA"/>
</dbReference>
<keyword evidence="1" id="KW-0472">Membrane</keyword>
<organism evidence="2 3">
    <name type="scientific">Naumannella cuiyingiana</name>
    <dbReference type="NCBI Taxonomy" id="1347891"/>
    <lineage>
        <taxon>Bacteria</taxon>
        <taxon>Bacillati</taxon>
        <taxon>Actinomycetota</taxon>
        <taxon>Actinomycetes</taxon>
        <taxon>Propionibacteriales</taxon>
        <taxon>Propionibacteriaceae</taxon>
        <taxon>Naumannella</taxon>
    </lineage>
</organism>
<gene>
    <name evidence="2" type="ORF">GGQ54_000207</name>
</gene>